<evidence type="ECO:0000313" key="2">
    <source>
        <dbReference type="EMBL" id="QHT84385.1"/>
    </source>
</evidence>
<dbReference type="GO" id="GO:0006457">
    <property type="term" value="P:protein folding"/>
    <property type="evidence" value="ECO:0007669"/>
    <property type="project" value="TreeGrafter"/>
</dbReference>
<organism evidence="2">
    <name type="scientific">viral metagenome</name>
    <dbReference type="NCBI Taxonomy" id="1070528"/>
    <lineage>
        <taxon>unclassified sequences</taxon>
        <taxon>metagenomes</taxon>
        <taxon>organismal metagenomes</taxon>
    </lineage>
</organism>
<sequence>MEDYTTKYLKYKAKYVNLKNSLNKSMSGGGNKIQILLFKADWCGHCKTFKPTWEALSKQYNTKYEFITYDADKERDKFEKYKVDSFPTIKIKNGDDIIDYDGERSVEGLTALFNSL</sequence>
<dbReference type="CDD" id="cd02961">
    <property type="entry name" value="PDI_a_family"/>
    <property type="match status" value="1"/>
</dbReference>
<reference evidence="2" key="1">
    <citation type="journal article" date="2020" name="Nature">
        <title>Giant virus diversity and host interactions through global metagenomics.</title>
        <authorList>
            <person name="Schulz F."/>
            <person name="Roux S."/>
            <person name="Paez-Espino D."/>
            <person name="Jungbluth S."/>
            <person name="Walsh D.A."/>
            <person name="Denef V.J."/>
            <person name="McMahon K.D."/>
            <person name="Konstantinidis K.T."/>
            <person name="Eloe-Fadrosh E.A."/>
            <person name="Kyrpides N.C."/>
            <person name="Woyke T."/>
        </authorList>
    </citation>
    <scope>NUCLEOTIDE SEQUENCE</scope>
    <source>
        <strain evidence="2">GVMAG-M-3300023184-177</strain>
    </source>
</reference>
<dbReference type="EMBL" id="MN740017">
    <property type="protein sequence ID" value="QHT84385.1"/>
    <property type="molecule type" value="Genomic_DNA"/>
</dbReference>
<name>A0A6C0HW41_9ZZZZ</name>
<feature type="domain" description="Thioredoxin" evidence="1">
    <location>
        <begin position="1"/>
        <end position="116"/>
    </location>
</feature>
<dbReference type="AlphaFoldDB" id="A0A6C0HW41"/>
<dbReference type="InterPro" id="IPR036249">
    <property type="entry name" value="Thioredoxin-like_sf"/>
</dbReference>
<dbReference type="GO" id="GO:0003756">
    <property type="term" value="F:protein disulfide isomerase activity"/>
    <property type="evidence" value="ECO:0007669"/>
    <property type="project" value="TreeGrafter"/>
</dbReference>
<dbReference type="InterPro" id="IPR013766">
    <property type="entry name" value="Thioredoxin_domain"/>
</dbReference>
<dbReference type="PANTHER" id="PTHR45672">
    <property type="entry name" value="PROTEIN DISULFIDE-ISOMERASE C17H9.14C-RELATED"/>
    <property type="match status" value="1"/>
</dbReference>
<dbReference type="PROSITE" id="PS51352">
    <property type="entry name" value="THIOREDOXIN_2"/>
    <property type="match status" value="1"/>
</dbReference>
<dbReference type="SUPFAM" id="SSF52833">
    <property type="entry name" value="Thioredoxin-like"/>
    <property type="match status" value="1"/>
</dbReference>
<evidence type="ECO:0000259" key="1">
    <source>
        <dbReference type="PROSITE" id="PS51352"/>
    </source>
</evidence>
<proteinExistence type="predicted"/>
<dbReference type="InterPro" id="IPR051063">
    <property type="entry name" value="PDI"/>
</dbReference>
<accession>A0A6C0HW41</accession>
<dbReference type="Gene3D" id="3.40.30.10">
    <property type="entry name" value="Glutaredoxin"/>
    <property type="match status" value="1"/>
</dbReference>
<dbReference type="Pfam" id="PF00085">
    <property type="entry name" value="Thioredoxin"/>
    <property type="match status" value="1"/>
</dbReference>
<dbReference type="GO" id="GO:0005783">
    <property type="term" value="C:endoplasmic reticulum"/>
    <property type="evidence" value="ECO:0007669"/>
    <property type="project" value="TreeGrafter"/>
</dbReference>
<protein>
    <recommendedName>
        <fullName evidence="1">Thioredoxin domain-containing protein</fullName>
    </recommendedName>
</protein>